<keyword evidence="1" id="KW-0808">Transferase</keyword>
<dbReference type="STRING" id="526227.Mesil_1311"/>
<dbReference type="Pfam" id="PF19279">
    <property type="entry name" value="YegS_C"/>
    <property type="match status" value="1"/>
</dbReference>
<keyword evidence="3 7" id="KW-0418">Kinase</keyword>
<dbReference type="Gene3D" id="3.40.50.10330">
    <property type="entry name" value="Probable inorganic polyphosphate/atp-NAD kinase, domain 1"/>
    <property type="match status" value="1"/>
</dbReference>
<dbReference type="PANTHER" id="PTHR12358:SF54">
    <property type="entry name" value="SPHINGOSINE KINASE RELATED PROTEIN"/>
    <property type="match status" value="1"/>
</dbReference>
<dbReference type="InterPro" id="IPR016064">
    <property type="entry name" value="NAD/diacylglycerol_kinase_sf"/>
</dbReference>
<evidence type="ECO:0000259" key="6">
    <source>
        <dbReference type="PROSITE" id="PS50146"/>
    </source>
</evidence>
<dbReference type="OrthoDB" id="142078at2"/>
<dbReference type="eggNOG" id="COG1597">
    <property type="taxonomic scope" value="Bacteria"/>
</dbReference>
<evidence type="ECO:0000256" key="4">
    <source>
        <dbReference type="ARBA" id="ARBA00022840"/>
    </source>
</evidence>
<name>D7BEG2_ALLS1</name>
<dbReference type="GO" id="GO:0016301">
    <property type="term" value="F:kinase activity"/>
    <property type="evidence" value="ECO:0007669"/>
    <property type="project" value="UniProtKB-KW"/>
</dbReference>
<dbReference type="PANTHER" id="PTHR12358">
    <property type="entry name" value="SPHINGOSINE KINASE"/>
    <property type="match status" value="1"/>
</dbReference>
<proteinExistence type="predicted"/>
<evidence type="ECO:0000256" key="3">
    <source>
        <dbReference type="ARBA" id="ARBA00022777"/>
    </source>
</evidence>
<dbReference type="SUPFAM" id="SSF111331">
    <property type="entry name" value="NAD kinase/diacylglycerol kinase-like"/>
    <property type="match status" value="1"/>
</dbReference>
<dbReference type="InterPro" id="IPR001206">
    <property type="entry name" value="Diacylglycerol_kinase_cat_dom"/>
</dbReference>
<reference evidence="7 8" key="1">
    <citation type="journal article" date="2010" name="Stand. Genomic Sci.">
        <title>Complete genome sequence of Meiothermus silvanus type strain (VI-R2).</title>
        <authorList>
            <person name="Sikorski J."/>
            <person name="Tindall B.J."/>
            <person name="Lowry S."/>
            <person name="Lucas S."/>
            <person name="Nolan M."/>
            <person name="Copeland A."/>
            <person name="Glavina Del Rio T."/>
            <person name="Tice H."/>
            <person name="Cheng J.F."/>
            <person name="Han C."/>
            <person name="Pitluck S."/>
            <person name="Liolios K."/>
            <person name="Ivanova N."/>
            <person name="Mavromatis K."/>
            <person name="Mikhailova N."/>
            <person name="Pati A."/>
            <person name="Goodwin L."/>
            <person name="Chen A."/>
            <person name="Palaniappan K."/>
            <person name="Land M."/>
            <person name="Hauser L."/>
            <person name="Chang Y.J."/>
            <person name="Jeffries C.D."/>
            <person name="Rohde M."/>
            <person name="Goker M."/>
            <person name="Woyke T."/>
            <person name="Bristow J."/>
            <person name="Eisen J.A."/>
            <person name="Markowitz V."/>
            <person name="Hugenholtz P."/>
            <person name="Kyrpides N.C."/>
            <person name="Klenk H.P."/>
            <person name="Lapidus A."/>
        </authorList>
    </citation>
    <scope>NUCLEOTIDE SEQUENCE [LARGE SCALE GENOMIC DNA]</scope>
    <source>
        <strain evidence="8">ATCC 700542 / DSM 9946 / VI-R2</strain>
    </source>
</reference>
<dbReference type="Gene3D" id="2.60.200.40">
    <property type="match status" value="1"/>
</dbReference>
<keyword evidence="4" id="KW-0067">ATP-binding</keyword>
<feature type="compositionally biased region" description="Polar residues" evidence="5">
    <location>
        <begin position="307"/>
        <end position="318"/>
    </location>
</feature>
<evidence type="ECO:0000313" key="8">
    <source>
        <dbReference type="Proteomes" id="UP000001916"/>
    </source>
</evidence>
<accession>D7BEG2</accession>
<sequence>MKATLIHNPNAGGAGAISSAELEALLIGAGYAARHVPTESLEDLDRALSDPGDLVVVAGGDGTVRATVARLAGRGVPLAIVPMGTANNIGGALGLVGDPAELLGGLAEPERKTYDLGWVRGPWGEDFFLEGAGWGLFAATMAVYDPEAGKSPFRALTSFVQAVSIFQLCPLRISLDGEELDEPVVLLLEVMNTPALGPRLRLAPEASPCDGWLDVVLIREDGRVGLTRYLTGLLQNRLEELPNVTVHRCKRLQLEWDGSPFHLDAEIRTAEHPALIELEVRPAALELWLPAGIQLPEETPPPAVQDGKTQPGATPQTP</sequence>
<dbReference type="HOGENOM" id="CLU_045532_3_0_0"/>
<keyword evidence="8" id="KW-1185">Reference proteome</keyword>
<dbReference type="InterPro" id="IPR017438">
    <property type="entry name" value="ATP-NAD_kinase_N"/>
</dbReference>
<evidence type="ECO:0000256" key="1">
    <source>
        <dbReference type="ARBA" id="ARBA00022679"/>
    </source>
</evidence>
<gene>
    <name evidence="7" type="ordered locus">Mesil_1311</name>
</gene>
<dbReference type="InterPro" id="IPR050187">
    <property type="entry name" value="Lipid_Phosphate_FormReg"/>
</dbReference>
<dbReference type="GO" id="GO:0005524">
    <property type="term" value="F:ATP binding"/>
    <property type="evidence" value="ECO:0007669"/>
    <property type="project" value="UniProtKB-KW"/>
</dbReference>
<dbReference type="Proteomes" id="UP000001916">
    <property type="component" value="Chromosome"/>
</dbReference>
<dbReference type="EMBL" id="CP002042">
    <property type="protein sequence ID" value="ADH63205.1"/>
    <property type="molecule type" value="Genomic_DNA"/>
</dbReference>
<evidence type="ECO:0000256" key="5">
    <source>
        <dbReference type="SAM" id="MobiDB-lite"/>
    </source>
</evidence>
<dbReference type="PROSITE" id="PS50146">
    <property type="entry name" value="DAGK"/>
    <property type="match status" value="1"/>
</dbReference>
<dbReference type="Pfam" id="PF00781">
    <property type="entry name" value="DAGK_cat"/>
    <property type="match status" value="1"/>
</dbReference>
<dbReference type="KEGG" id="msv:Mesil_1311"/>
<dbReference type="InterPro" id="IPR045540">
    <property type="entry name" value="YegS/DAGK_C"/>
</dbReference>
<feature type="region of interest" description="Disordered" evidence="5">
    <location>
        <begin position="296"/>
        <end position="318"/>
    </location>
</feature>
<dbReference type="AlphaFoldDB" id="D7BEG2"/>
<protein>
    <submittedName>
        <fullName evidence="7">Diacylglycerol kinase catalytic region</fullName>
    </submittedName>
</protein>
<evidence type="ECO:0000313" key="7">
    <source>
        <dbReference type="EMBL" id="ADH63205.1"/>
    </source>
</evidence>
<organism evidence="7 8">
    <name type="scientific">Allomeiothermus silvanus (strain ATCC 700542 / DSM 9946 / NBRC 106475 / NCIMB 13440 / VI-R2)</name>
    <name type="common">Thermus silvanus</name>
    <dbReference type="NCBI Taxonomy" id="526227"/>
    <lineage>
        <taxon>Bacteria</taxon>
        <taxon>Thermotogati</taxon>
        <taxon>Deinococcota</taxon>
        <taxon>Deinococci</taxon>
        <taxon>Thermales</taxon>
        <taxon>Thermaceae</taxon>
        <taxon>Allomeiothermus</taxon>
    </lineage>
</organism>
<keyword evidence="2" id="KW-0547">Nucleotide-binding</keyword>
<feature type="domain" description="DAGKc" evidence="6">
    <location>
        <begin position="1"/>
        <end position="124"/>
    </location>
</feature>
<evidence type="ECO:0000256" key="2">
    <source>
        <dbReference type="ARBA" id="ARBA00022741"/>
    </source>
</evidence>